<protein>
    <recommendedName>
        <fullName evidence="6">TVP38/TMEM64 family membrane protein</fullName>
    </recommendedName>
</protein>
<dbReference type="InterPro" id="IPR015414">
    <property type="entry name" value="TMEM64"/>
</dbReference>
<feature type="transmembrane region" description="Helical" evidence="6">
    <location>
        <begin position="200"/>
        <end position="219"/>
    </location>
</feature>
<dbReference type="Proteomes" id="UP000000238">
    <property type="component" value="Chromosome"/>
</dbReference>
<evidence type="ECO:0000313" key="9">
    <source>
        <dbReference type="EMBL" id="ABC30683.1"/>
    </source>
</evidence>
<evidence type="ECO:0000256" key="6">
    <source>
        <dbReference type="RuleBase" id="RU366058"/>
    </source>
</evidence>
<keyword evidence="4 6" id="KW-1133">Transmembrane helix</keyword>
<keyword evidence="3 6" id="KW-0812">Transmembrane</keyword>
<feature type="transmembrane region" description="Helical" evidence="6">
    <location>
        <begin position="12"/>
        <end position="28"/>
    </location>
</feature>
<dbReference type="Pfam" id="PF09335">
    <property type="entry name" value="VTT_dom"/>
    <property type="match status" value="1"/>
</dbReference>
<feature type="region of interest" description="Disordered" evidence="7">
    <location>
        <begin position="238"/>
        <end position="258"/>
    </location>
</feature>
<feature type="domain" description="VTT" evidence="8">
    <location>
        <begin position="65"/>
        <end position="182"/>
    </location>
</feature>
<feature type="transmembrane region" description="Helical" evidence="6">
    <location>
        <begin position="162"/>
        <end position="180"/>
    </location>
</feature>
<evidence type="ECO:0000256" key="5">
    <source>
        <dbReference type="ARBA" id="ARBA00023136"/>
    </source>
</evidence>
<dbReference type="PANTHER" id="PTHR12677">
    <property type="entry name" value="GOLGI APPARATUS MEMBRANE PROTEIN TVP38-RELATED"/>
    <property type="match status" value="1"/>
</dbReference>
<evidence type="ECO:0000256" key="3">
    <source>
        <dbReference type="ARBA" id="ARBA00022692"/>
    </source>
</evidence>
<dbReference type="InterPro" id="IPR032816">
    <property type="entry name" value="VTT_dom"/>
</dbReference>
<comment type="subcellular location">
    <subcellularLocation>
        <location evidence="1 6">Cell membrane</location>
        <topology evidence="1 6">Multi-pass membrane protein</topology>
    </subcellularLocation>
</comment>
<keyword evidence="10" id="KW-1185">Reference proteome</keyword>
<evidence type="ECO:0000313" key="10">
    <source>
        <dbReference type="Proteomes" id="UP000000238"/>
    </source>
</evidence>
<dbReference type="AlphaFoldDB" id="Q2SF91"/>
<dbReference type="OrthoDB" id="9800167at2"/>
<feature type="transmembrane region" description="Helical" evidence="6">
    <location>
        <begin position="75"/>
        <end position="100"/>
    </location>
</feature>
<evidence type="ECO:0000256" key="7">
    <source>
        <dbReference type="SAM" id="MobiDB-lite"/>
    </source>
</evidence>
<dbReference type="KEGG" id="hch:HCH_03964"/>
<reference evidence="9 10" key="1">
    <citation type="journal article" date="2005" name="Nucleic Acids Res.">
        <title>Genomic blueprint of Hahella chejuensis, a marine microbe producing an algicidal agent.</title>
        <authorList>
            <person name="Jeong H."/>
            <person name="Yim J.H."/>
            <person name="Lee C."/>
            <person name="Choi S.-H."/>
            <person name="Park Y.K."/>
            <person name="Yoon S.H."/>
            <person name="Hur C.-G."/>
            <person name="Kang H.-Y."/>
            <person name="Kim D."/>
            <person name="Lee H.H."/>
            <person name="Park K.H."/>
            <person name="Park S.-H."/>
            <person name="Park H.-S."/>
            <person name="Lee H.K."/>
            <person name="Oh T.K."/>
            <person name="Kim J.F."/>
        </authorList>
    </citation>
    <scope>NUCLEOTIDE SEQUENCE [LARGE SCALE GENOMIC DNA]</scope>
    <source>
        <strain evidence="9 10">KCTC 2396</strain>
    </source>
</reference>
<feature type="transmembrane region" description="Helical" evidence="6">
    <location>
        <begin position="49"/>
        <end position="69"/>
    </location>
</feature>
<gene>
    <name evidence="9" type="ordered locus">HCH_03964</name>
</gene>
<name>Q2SF91_HAHCH</name>
<proteinExistence type="inferred from homology"/>
<organism evidence="9 10">
    <name type="scientific">Hahella chejuensis (strain KCTC 2396)</name>
    <dbReference type="NCBI Taxonomy" id="349521"/>
    <lineage>
        <taxon>Bacteria</taxon>
        <taxon>Pseudomonadati</taxon>
        <taxon>Pseudomonadota</taxon>
        <taxon>Gammaproteobacteria</taxon>
        <taxon>Oceanospirillales</taxon>
        <taxon>Hahellaceae</taxon>
        <taxon>Hahella</taxon>
    </lineage>
</organism>
<dbReference type="GO" id="GO:0005886">
    <property type="term" value="C:plasma membrane"/>
    <property type="evidence" value="ECO:0007669"/>
    <property type="project" value="UniProtKB-SubCell"/>
</dbReference>
<evidence type="ECO:0000256" key="1">
    <source>
        <dbReference type="ARBA" id="ARBA00004651"/>
    </source>
</evidence>
<comment type="similarity">
    <text evidence="6">Belongs to the TVP38/TMEM64 family.</text>
</comment>
<sequence length="258" mass="27848">MARGLSLKTSMILGIVVVAVIVALLYAFDVHRDIVRLLEWMNRQGPAAGAIFVVVMAAAVVLLAPGVFFTTGAGFVFGVVMGSIYVIVGTALGSIAAFVIARRGFGEKAAAYVRSHAKIRLIDAEVSHQGWKLVMLVRLVPLFPFKVSNYLFGLSRFSLKDFAIGNTIGIIPYSVHNVYVGSLAADALSVSVGAAQRSPWQWALYLGGFAALAVFLVYLNRMAKRILATYELERRDAPKVPRATQGSPVNEGEEQCRG</sequence>
<dbReference type="STRING" id="349521.HCH_03964"/>
<evidence type="ECO:0000256" key="4">
    <source>
        <dbReference type="ARBA" id="ARBA00022989"/>
    </source>
</evidence>
<evidence type="ECO:0000259" key="8">
    <source>
        <dbReference type="Pfam" id="PF09335"/>
    </source>
</evidence>
<dbReference type="HOGENOM" id="CLU_038944_3_2_6"/>
<dbReference type="PANTHER" id="PTHR12677:SF59">
    <property type="entry name" value="GOLGI APPARATUS MEMBRANE PROTEIN TVP38-RELATED"/>
    <property type="match status" value="1"/>
</dbReference>
<dbReference type="RefSeq" id="WP_011397750.1">
    <property type="nucleotide sequence ID" value="NC_007645.1"/>
</dbReference>
<accession>Q2SF91</accession>
<evidence type="ECO:0000256" key="2">
    <source>
        <dbReference type="ARBA" id="ARBA00022475"/>
    </source>
</evidence>
<dbReference type="eggNOG" id="COG0398">
    <property type="taxonomic scope" value="Bacteria"/>
</dbReference>
<dbReference type="EMBL" id="CP000155">
    <property type="protein sequence ID" value="ABC30683.1"/>
    <property type="molecule type" value="Genomic_DNA"/>
</dbReference>
<keyword evidence="5 6" id="KW-0472">Membrane</keyword>
<keyword evidence="2 6" id="KW-1003">Cell membrane</keyword>